<dbReference type="RefSeq" id="WP_279996654.1">
    <property type="nucleotide sequence ID" value="NZ_JAOCDZ010000018.1"/>
</dbReference>
<proteinExistence type="predicted"/>
<protein>
    <submittedName>
        <fullName evidence="5">Helix-turn-helix domain-containing protein</fullName>
    </submittedName>
</protein>
<dbReference type="PROSITE" id="PS50943">
    <property type="entry name" value="HTH_CROC1"/>
    <property type="match status" value="1"/>
</dbReference>
<dbReference type="AlphaFoldDB" id="A0AA42LSL5"/>
<evidence type="ECO:0000256" key="1">
    <source>
        <dbReference type="ARBA" id="ARBA00023015"/>
    </source>
</evidence>
<dbReference type="InterPro" id="IPR015927">
    <property type="entry name" value="Peptidase_S24_S26A/B/C"/>
</dbReference>
<dbReference type="Pfam" id="PF01381">
    <property type="entry name" value="HTH_3"/>
    <property type="match status" value="1"/>
</dbReference>
<dbReference type="Pfam" id="PF00717">
    <property type="entry name" value="Peptidase_S24"/>
    <property type="match status" value="1"/>
</dbReference>
<dbReference type="PANTHER" id="PTHR40661">
    <property type="match status" value="1"/>
</dbReference>
<dbReference type="SMART" id="SM00530">
    <property type="entry name" value="HTH_XRE"/>
    <property type="match status" value="1"/>
</dbReference>
<sequence>MQRDFVAKLDFQMQSNGVSAAALAERLGVSTPAVYGWRNNGRFDREHAVALAQVFGTSIAYWLSPEIPVAAPTDLSALAGSDAETIDIPFLGTRLNYGTMLPPTACAIRHLRVSRAWLNGRLPLDANLTTVGFVYIEGAFMEPTFRQGDIAFVQSDVKEVNADGLYLIRQGEQVDLRFVQRLPGGGLRLSTESTKVAPIDVPVQDLDDFVQVVARVPFTWAERLA</sequence>
<evidence type="ECO:0000313" key="6">
    <source>
        <dbReference type="Proteomes" id="UP001161094"/>
    </source>
</evidence>
<evidence type="ECO:0000313" key="5">
    <source>
        <dbReference type="EMBL" id="MDH0738703.1"/>
    </source>
</evidence>
<dbReference type="EMBL" id="JAOCDZ010000018">
    <property type="protein sequence ID" value="MDH0738703.1"/>
    <property type="molecule type" value="Genomic_DNA"/>
</dbReference>
<dbReference type="InterPro" id="IPR039418">
    <property type="entry name" value="LexA-like"/>
</dbReference>
<evidence type="ECO:0000256" key="3">
    <source>
        <dbReference type="ARBA" id="ARBA00023163"/>
    </source>
</evidence>
<evidence type="ECO:0000259" key="4">
    <source>
        <dbReference type="PROSITE" id="PS50943"/>
    </source>
</evidence>
<organism evidence="5 6">
    <name type="scientific">Achromobacter spanius</name>
    <dbReference type="NCBI Taxonomy" id="217203"/>
    <lineage>
        <taxon>Bacteria</taxon>
        <taxon>Pseudomonadati</taxon>
        <taxon>Pseudomonadota</taxon>
        <taxon>Betaproteobacteria</taxon>
        <taxon>Burkholderiales</taxon>
        <taxon>Alcaligenaceae</taxon>
        <taxon>Achromobacter</taxon>
    </lineage>
</organism>
<dbReference type="InterPro" id="IPR001387">
    <property type="entry name" value="Cro/C1-type_HTH"/>
</dbReference>
<keyword evidence="2" id="KW-0238">DNA-binding</keyword>
<reference evidence="5" key="1">
    <citation type="submission" date="2022-09" db="EMBL/GenBank/DDBJ databases">
        <title>Intensive care unit water sources are persistently colonized with multi-drug resistant bacteria and are the site of extensive horizontal gene transfer of antibiotic resistance genes.</title>
        <authorList>
            <person name="Diorio-Toth L."/>
        </authorList>
    </citation>
    <scope>NUCLEOTIDE SEQUENCE</scope>
    <source>
        <strain evidence="5">GD03843</strain>
    </source>
</reference>
<keyword evidence="3" id="KW-0804">Transcription</keyword>
<accession>A0AA42LSL5</accession>
<dbReference type="Gene3D" id="2.10.109.10">
    <property type="entry name" value="Umud Fragment, subunit A"/>
    <property type="match status" value="1"/>
</dbReference>
<dbReference type="GO" id="GO:0003677">
    <property type="term" value="F:DNA binding"/>
    <property type="evidence" value="ECO:0007669"/>
    <property type="project" value="UniProtKB-KW"/>
</dbReference>
<feature type="domain" description="HTH cro/C1-type" evidence="4">
    <location>
        <begin position="14"/>
        <end position="62"/>
    </location>
</feature>
<comment type="caution">
    <text evidence="5">The sequence shown here is derived from an EMBL/GenBank/DDBJ whole genome shotgun (WGS) entry which is preliminary data.</text>
</comment>
<dbReference type="InterPro" id="IPR036286">
    <property type="entry name" value="LexA/Signal_pep-like_sf"/>
</dbReference>
<keyword evidence="1" id="KW-0805">Transcription regulation</keyword>
<dbReference type="CDD" id="cd06529">
    <property type="entry name" value="S24_LexA-like"/>
    <property type="match status" value="1"/>
</dbReference>
<dbReference type="SUPFAM" id="SSF51306">
    <property type="entry name" value="LexA/Signal peptidase"/>
    <property type="match status" value="1"/>
</dbReference>
<dbReference type="PANTHER" id="PTHR40661:SF3">
    <property type="entry name" value="FELS-1 PROPHAGE TRANSCRIPTIONAL REGULATOR"/>
    <property type="match status" value="1"/>
</dbReference>
<dbReference type="SUPFAM" id="SSF47413">
    <property type="entry name" value="lambda repressor-like DNA-binding domains"/>
    <property type="match status" value="1"/>
</dbReference>
<dbReference type="InterPro" id="IPR010982">
    <property type="entry name" value="Lambda_DNA-bd_dom_sf"/>
</dbReference>
<gene>
    <name evidence="5" type="ORF">N5D93_22990</name>
</gene>
<dbReference type="Proteomes" id="UP001161094">
    <property type="component" value="Unassembled WGS sequence"/>
</dbReference>
<dbReference type="Gene3D" id="1.10.260.40">
    <property type="entry name" value="lambda repressor-like DNA-binding domains"/>
    <property type="match status" value="1"/>
</dbReference>
<evidence type="ECO:0000256" key="2">
    <source>
        <dbReference type="ARBA" id="ARBA00023125"/>
    </source>
</evidence>
<dbReference type="CDD" id="cd00093">
    <property type="entry name" value="HTH_XRE"/>
    <property type="match status" value="1"/>
</dbReference>
<name>A0AA42LSL5_9BURK</name>